<gene>
    <name evidence="2" type="ORF">FR932_09315</name>
</gene>
<accession>A0A5J6WKS5</accession>
<reference evidence="2 3" key="1">
    <citation type="submission" date="2019-09" db="EMBL/GenBank/DDBJ databases">
        <title>Hybrid Assembly of the complete Genome of the Deep-Sea Bacterium Moritella marina from long Nanopore and Illumina reads.</title>
        <authorList>
            <person name="Magin S."/>
            <person name="Georgoulis A."/>
            <person name="Papadimitriou K."/>
            <person name="Iliakis G."/>
            <person name="Vorgias C.E."/>
        </authorList>
    </citation>
    <scope>NUCLEOTIDE SEQUENCE [LARGE SCALE GENOMIC DNA]</scope>
    <source>
        <strain evidence="2 3">MP-1</strain>
    </source>
</reference>
<dbReference type="PROSITE" id="PS51257">
    <property type="entry name" value="PROKAR_LIPOPROTEIN"/>
    <property type="match status" value="1"/>
</dbReference>
<dbReference type="Proteomes" id="UP000327424">
    <property type="component" value="Chromosome"/>
</dbReference>
<evidence type="ECO:0000256" key="1">
    <source>
        <dbReference type="SAM" id="SignalP"/>
    </source>
</evidence>
<keyword evidence="3" id="KW-1185">Reference proteome</keyword>
<organism evidence="2 3">
    <name type="scientific">Moritella marina ATCC 15381</name>
    <dbReference type="NCBI Taxonomy" id="1202962"/>
    <lineage>
        <taxon>Bacteria</taxon>
        <taxon>Pseudomonadati</taxon>
        <taxon>Pseudomonadota</taxon>
        <taxon>Gammaproteobacteria</taxon>
        <taxon>Alteromonadales</taxon>
        <taxon>Moritellaceae</taxon>
        <taxon>Moritella</taxon>
    </lineage>
</organism>
<keyword evidence="1" id="KW-0732">Signal</keyword>
<dbReference type="OrthoDB" id="9975371at2"/>
<feature type="signal peptide" evidence="1">
    <location>
        <begin position="1"/>
        <end position="25"/>
    </location>
</feature>
<sequence length="86" mass="9426">MKKRVVSTLSVMFFSCNLVAFNAFACGGDVDMTVPHIHDENGLLIAIEKANSSPSNQHALKQIDIYQIFSGELASNKDAHQHGKTH</sequence>
<evidence type="ECO:0000313" key="2">
    <source>
        <dbReference type="EMBL" id="QFI38034.1"/>
    </source>
</evidence>
<name>A0A5J6WKS5_MORMI</name>
<dbReference type="AlphaFoldDB" id="A0A5J6WKS5"/>
<dbReference type="RefSeq" id="WP_019441793.1">
    <property type="nucleotide sequence ID" value="NZ_ALOE01000022.1"/>
</dbReference>
<proteinExistence type="predicted"/>
<feature type="chain" id="PRO_5023942451" evidence="1">
    <location>
        <begin position="26"/>
        <end position="86"/>
    </location>
</feature>
<dbReference type="EMBL" id="CP044399">
    <property type="protein sequence ID" value="QFI38034.1"/>
    <property type="molecule type" value="Genomic_DNA"/>
</dbReference>
<evidence type="ECO:0000313" key="3">
    <source>
        <dbReference type="Proteomes" id="UP000327424"/>
    </source>
</evidence>
<dbReference type="KEGG" id="mmaa:FR932_09315"/>
<protein>
    <submittedName>
        <fullName evidence="2">Uncharacterized protein</fullName>
    </submittedName>
</protein>